<protein>
    <recommendedName>
        <fullName evidence="5 11">Proline iminopeptidase</fullName>
        <shortName evidence="11">PIP</shortName>
        <ecNumber evidence="4 11">3.4.11.5</ecNumber>
    </recommendedName>
    <alternativeName>
        <fullName evidence="10 11">Prolyl aminopeptidase</fullName>
    </alternativeName>
</protein>
<keyword evidence="8 11" id="KW-0645">Protease</keyword>
<keyword evidence="9 11" id="KW-0378">Hydrolase</keyword>
<feature type="domain" description="AB hydrolase-1" evidence="14">
    <location>
        <begin position="36"/>
        <end position="292"/>
    </location>
</feature>
<evidence type="ECO:0000313" key="15">
    <source>
        <dbReference type="EMBL" id="KFI20360.1"/>
    </source>
</evidence>
<evidence type="ECO:0000259" key="14">
    <source>
        <dbReference type="Pfam" id="PF00561"/>
    </source>
</evidence>
<evidence type="ECO:0000256" key="3">
    <source>
        <dbReference type="ARBA" id="ARBA00010088"/>
    </source>
</evidence>
<evidence type="ECO:0000256" key="13">
    <source>
        <dbReference type="RuleBase" id="RU003421"/>
    </source>
</evidence>
<evidence type="ECO:0000256" key="6">
    <source>
        <dbReference type="ARBA" id="ARBA00022438"/>
    </source>
</evidence>
<comment type="catalytic activity">
    <reaction evidence="1 11 13">
        <text>Release of N-terminal proline from a peptide.</text>
        <dbReference type="EC" id="3.4.11.5"/>
    </reaction>
</comment>
<feature type="active site" evidence="12">
    <location>
        <position position="263"/>
    </location>
</feature>
<evidence type="ECO:0000256" key="12">
    <source>
        <dbReference type="PIRSR" id="PIRSR006431-1"/>
    </source>
</evidence>
<dbReference type="InterPro" id="IPR005944">
    <property type="entry name" value="Pro_iminopeptidase"/>
</dbReference>
<reference evidence="15 16" key="1">
    <citation type="submission" date="2014-07" db="EMBL/GenBank/DDBJ databases">
        <title>Comparative analysis of Nitrosococcus oceani genome inventories of strains from Pacific and Atlantic gyres.</title>
        <authorList>
            <person name="Lim C.K."/>
            <person name="Wang L."/>
            <person name="Sayavedra-Soto L.A."/>
            <person name="Klotz M.G."/>
        </authorList>
    </citation>
    <scope>NUCLEOTIDE SEQUENCE [LARGE SCALE GENOMIC DNA]</scope>
    <source>
        <strain evidence="15 16">C-27</strain>
    </source>
</reference>
<gene>
    <name evidence="15" type="ORF">IB75_03580</name>
</gene>
<dbReference type="HOGENOM" id="CLU_043739_2_2_6"/>
<feature type="active site" description="Proton donor" evidence="12">
    <location>
        <position position="291"/>
    </location>
</feature>
<dbReference type="SUPFAM" id="SSF53474">
    <property type="entry name" value="alpha/beta-Hydrolases"/>
    <property type="match status" value="1"/>
</dbReference>
<accession>A0A0E2Z9G6</accession>
<sequence>MLTLYPDIKPYVRHTLTVDPPHELYVEECGHPGGLPILFLHGGPGSGCQPHHRCFFDPDIYRVILFDQRGCGRSQPHGELEKNTTTALLADMEFIRNHLEIERWLIFGGSWGAALGLLYGETHPSRVLGLILRGIFLGREQDTRWFLQEGAPRIFPDAWAALVEDIPAEERNNLIEFFHHRLKGPDELAQMAAAKALHAWESSCMRLVNSEAPSQSGRTTLLAHARLLIHYARHHYFIQPNQILDHAHQLKNIPGIIVHGRYDVICPAGNAWELHQAWPSSELQIVPLAGHGATEPAIADALIRATNLMARRVG</sequence>
<feature type="active site" description="Nucleophile" evidence="12">
    <location>
        <position position="110"/>
    </location>
</feature>
<evidence type="ECO:0000256" key="1">
    <source>
        <dbReference type="ARBA" id="ARBA00001585"/>
    </source>
</evidence>
<evidence type="ECO:0000256" key="8">
    <source>
        <dbReference type="ARBA" id="ARBA00022670"/>
    </source>
</evidence>
<dbReference type="PRINTS" id="PR00793">
    <property type="entry name" value="PROAMNOPTASE"/>
</dbReference>
<evidence type="ECO:0000256" key="9">
    <source>
        <dbReference type="ARBA" id="ARBA00022801"/>
    </source>
</evidence>
<dbReference type="AlphaFoldDB" id="A0A0E2Z9G6"/>
<dbReference type="PANTHER" id="PTHR43722">
    <property type="entry name" value="PROLINE IMINOPEPTIDASE"/>
    <property type="match status" value="1"/>
</dbReference>
<evidence type="ECO:0000313" key="16">
    <source>
        <dbReference type="Proteomes" id="UP000028839"/>
    </source>
</evidence>
<evidence type="ECO:0000256" key="2">
    <source>
        <dbReference type="ARBA" id="ARBA00004496"/>
    </source>
</evidence>
<dbReference type="GO" id="GO:0006508">
    <property type="term" value="P:proteolysis"/>
    <property type="evidence" value="ECO:0007669"/>
    <property type="project" value="UniProtKB-KW"/>
</dbReference>
<dbReference type="InterPro" id="IPR029058">
    <property type="entry name" value="AB_hydrolase_fold"/>
</dbReference>
<name>A0A0E2Z9G6_9GAMM</name>
<organism evidence="15 16">
    <name type="scientific">Nitrosococcus oceani C-27</name>
    <dbReference type="NCBI Taxonomy" id="314279"/>
    <lineage>
        <taxon>Bacteria</taxon>
        <taxon>Pseudomonadati</taxon>
        <taxon>Pseudomonadota</taxon>
        <taxon>Gammaproteobacteria</taxon>
        <taxon>Chromatiales</taxon>
        <taxon>Chromatiaceae</taxon>
        <taxon>Nitrosococcus</taxon>
    </lineage>
</organism>
<dbReference type="EMBL" id="JPGN01000022">
    <property type="protein sequence ID" value="KFI20360.1"/>
    <property type="molecule type" value="Genomic_DNA"/>
</dbReference>
<dbReference type="OrthoDB" id="9796770at2"/>
<dbReference type="NCBIfam" id="TIGR01249">
    <property type="entry name" value="pro_imino_pep_1"/>
    <property type="match status" value="1"/>
</dbReference>
<evidence type="ECO:0000256" key="11">
    <source>
        <dbReference type="PIRNR" id="PIRNR006431"/>
    </source>
</evidence>
<comment type="caution">
    <text evidence="15">The sequence shown here is derived from an EMBL/GenBank/DDBJ whole genome shotgun (WGS) entry which is preliminary data.</text>
</comment>
<evidence type="ECO:0000256" key="4">
    <source>
        <dbReference type="ARBA" id="ARBA00012568"/>
    </source>
</evidence>
<dbReference type="GO" id="GO:0004177">
    <property type="term" value="F:aminopeptidase activity"/>
    <property type="evidence" value="ECO:0007669"/>
    <property type="project" value="UniProtKB-UniRule"/>
</dbReference>
<dbReference type="InterPro" id="IPR000073">
    <property type="entry name" value="AB_hydrolase_1"/>
</dbReference>
<dbReference type="GO" id="GO:0005737">
    <property type="term" value="C:cytoplasm"/>
    <property type="evidence" value="ECO:0007669"/>
    <property type="project" value="UniProtKB-SubCell"/>
</dbReference>
<evidence type="ECO:0000256" key="7">
    <source>
        <dbReference type="ARBA" id="ARBA00022490"/>
    </source>
</evidence>
<dbReference type="Proteomes" id="UP000028839">
    <property type="component" value="Unassembled WGS sequence"/>
</dbReference>
<evidence type="ECO:0000256" key="5">
    <source>
        <dbReference type="ARBA" id="ARBA00021843"/>
    </source>
</evidence>
<dbReference type="PIRSF" id="PIRSF006431">
    <property type="entry name" value="Pept_S33"/>
    <property type="match status" value="1"/>
</dbReference>
<dbReference type="EC" id="3.4.11.5" evidence="4 11"/>
<evidence type="ECO:0000256" key="10">
    <source>
        <dbReference type="ARBA" id="ARBA00029605"/>
    </source>
</evidence>
<comment type="subcellular location">
    <subcellularLocation>
        <location evidence="2 11">Cytoplasm</location>
    </subcellularLocation>
</comment>
<comment type="similarity">
    <text evidence="3 11 13">Belongs to the peptidase S33 family.</text>
</comment>
<dbReference type="PANTHER" id="PTHR43722:SF1">
    <property type="entry name" value="PROLINE IMINOPEPTIDASE"/>
    <property type="match status" value="1"/>
</dbReference>
<keyword evidence="7 11" id="KW-0963">Cytoplasm</keyword>
<proteinExistence type="inferred from homology"/>
<dbReference type="InterPro" id="IPR002410">
    <property type="entry name" value="Peptidase_S33"/>
</dbReference>
<keyword evidence="6 11" id="KW-0031">Aminopeptidase</keyword>
<dbReference type="Pfam" id="PF00561">
    <property type="entry name" value="Abhydrolase_1"/>
    <property type="match status" value="1"/>
</dbReference>
<dbReference type="Gene3D" id="3.40.50.1820">
    <property type="entry name" value="alpha/beta hydrolase"/>
    <property type="match status" value="1"/>
</dbReference>